<proteinExistence type="inferred from homology"/>
<dbReference type="InterPro" id="IPR013750">
    <property type="entry name" value="GHMP_kinase_C_dom"/>
</dbReference>
<dbReference type="AlphaFoldDB" id="A0A246GB16"/>
<dbReference type="SUPFAM" id="SSF54211">
    <property type="entry name" value="Ribosomal protein S5 domain 2-like"/>
    <property type="match status" value="1"/>
</dbReference>
<dbReference type="Gene3D" id="3.30.70.890">
    <property type="entry name" value="GHMP kinase, C-terminal domain"/>
    <property type="match status" value="1"/>
</dbReference>
<dbReference type="GO" id="GO:0005737">
    <property type="term" value="C:cytoplasm"/>
    <property type="evidence" value="ECO:0007669"/>
    <property type="project" value="UniProtKB-SubCell"/>
</dbReference>
<keyword evidence="1 7" id="KW-0028">Amino-acid biosynthesis</keyword>
<evidence type="ECO:0000256" key="5">
    <source>
        <dbReference type="ARBA" id="ARBA00022777"/>
    </source>
</evidence>
<comment type="pathway">
    <text evidence="7">Amino-acid biosynthesis; L-threonine biosynthesis; L-threonine from L-aspartate: step 4/5.</text>
</comment>
<protein>
    <recommendedName>
        <fullName evidence="7 8">Homoserine kinase</fullName>
        <shortName evidence="7">HK</shortName>
        <shortName evidence="7">HSK</shortName>
        <ecNumber evidence="7 8">2.7.1.39</ecNumber>
    </recommendedName>
</protein>
<dbReference type="SUPFAM" id="SSF55060">
    <property type="entry name" value="GHMP Kinase, C-terminal domain"/>
    <property type="match status" value="1"/>
</dbReference>
<dbReference type="UniPathway" id="UPA00050">
    <property type="reaction ID" value="UER00064"/>
</dbReference>
<dbReference type="PANTHER" id="PTHR20861">
    <property type="entry name" value="HOMOSERINE/4-DIPHOSPHOCYTIDYL-2-C-METHYL-D-ERYTHRITOL KINASE"/>
    <property type="match status" value="1"/>
</dbReference>
<evidence type="ECO:0000313" key="12">
    <source>
        <dbReference type="Proteomes" id="UP000198034"/>
    </source>
</evidence>
<feature type="domain" description="GHMP kinase C-terminal" evidence="10">
    <location>
        <begin position="210"/>
        <end position="287"/>
    </location>
</feature>
<dbReference type="InterPro" id="IPR006204">
    <property type="entry name" value="GHMP_kinase_N_dom"/>
</dbReference>
<dbReference type="Gene3D" id="3.30.230.10">
    <property type="match status" value="1"/>
</dbReference>
<dbReference type="HAMAP" id="MF_00384">
    <property type="entry name" value="Homoser_kinase"/>
    <property type="match status" value="1"/>
</dbReference>
<dbReference type="GO" id="GO:0004413">
    <property type="term" value="F:homoserine kinase activity"/>
    <property type="evidence" value="ECO:0007669"/>
    <property type="project" value="UniProtKB-UniRule"/>
</dbReference>
<evidence type="ECO:0000256" key="2">
    <source>
        <dbReference type="ARBA" id="ARBA00022679"/>
    </source>
</evidence>
<evidence type="ECO:0000256" key="3">
    <source>
        <dbReference type="ARBA" id="ARBA00022697"/>
    </source>
</evidence>
<keyword evidence="4 7" id="KW-0547">Nucleotide-binding</keyword>
<keyword evidence="2 7" id="KW-0808">Transferase</keyword>
<dbReference type="InterPro" id="IPR014721">
    <property type="entry name" value="Ribsml_uS5_D2-typ_fold_subgr"/>
</dbReference>
<dbReference type="EMBL" id="MTCY01000035">
    <property type="protein sequence ID" value="OWP75814.1"/>
    <property type="molecule type" value="Genomic_DNA"/>
</dbReference>
<comment type="similarity">
    <text evidence="7">Belongs to the GHMP kinase family. Homoserine kinase subfamily.</text>
</comment>
<keyword evidence="6 7" id="KW-0067">ATP-binding</keyword>
<comment type="caution">
    <text evidence="7">Lacks conserved residue(s) required for the propagation of feature annotation.</text>
</comment>
<dbReference type="InterPro" id="IPR036554">
    <property type="entry name" value="GHMP_kinase_C_sf"/>
</dbReference>
<dbReference type="GO" id="GO:0005524">
    <property type="term" value="F:ATP binding"/>
    <property type="evidence" value="ECO:0007669"/>
    <property type="project" value="UniProtKB-UniRule"/>
</dbReference>
<evidence type="ECO:0000313" key="11">
    <source>
        <dbReference type="EMBL" id="OWP75814.1"/>
    </source>
</evidence>
<dbReference type="InterPro" id="IPR000870">
    <property type="entry name" value="Homoserine_kinase"/>
</dbReference>
<feature type="domain" description="GHMP kinase N-terminal" evidence="9">
    <location>
        <begin position="69"/>
        <end position="148"/>
    </location>
</feature>
<evidence type="ECO:0000256" key="6">
    <source>
        <dbReference type="ARBA" id="ARBA00022840"/>
    </source>
</evidence>
<keyword evidence="7" id="KW-0963">Cytoplasm</keyword>
<evidence type="ECO:0000256" key="7">
    <source>
        <dbReference type="HAMAP-Rule" id="MF_00384"/>
    </source>
</evidence>
<keyword evidence="5 7" id="KW-0418">Kinase</keyword>
<evidence type="ECO:0000256" key="1">
    <source>
        <dbReference type="ARBA" id="ARBA00022605"/>
    </source>
</evidence>
<comment type="function">
    <text evidence="7">Catalyzes the ATP-dependent phosphorylation of L-homoserine to L-homoserine phosphate.</text>
</comment>
<dbReference type="InterPro" id="IPR020568">
    <property type="entry name" value="Ribosomal_Su5_D2-typ_SF"/>
</dbReference>
<dbReference type="PANTHER" id="PTHR20861:SF1">
    <property type="entry name" value="HOMOSERINE KINASE"/>
    <property type="match status" value="1"/>
</dbReference>
<dbReference type="GO" id="GO:0009088">
    <property type="term" value="P:threonine biosynthetic process"/>
    <property type="evidence" value="ECO:0007669"/>
    <property type="project" value="UniProtKB-UniRule"/>
</dbReference>
<dbReference type="Pfam" id="PF00288">
    <property type="entry name" value="GHMP_kinases_N"/>
    <property type="match status" value="1"/>
</dbReference>
<dbReference type="NCBIfam" id="NF002288">
    <property type="entry name" value="PRK01212.1-4"/>
    <property type="match status" value="1"/>
</dbReference>
<keyword evidence="3 7" id="KW-0791">Threonine biosynthesis</keyword>
<dbReference type="EC" id="2.7.1.39" evidence="7 8"/>
<accession>A0A246GB16</accession>
<evidence type="ECO:0000256" key="4">
    <source>
        <dbReference type="ARBA" id="ARBA00022741"/>
    </source>
</evidence>
<name>A0A246GB16_9FLAO</name>
<evidence type="ECO:0000259" key="10">
    <source>
        <dbReference type="Pfam" id="PF08544"/>
    </source>
</evidence>
<dbReference type="Proteomes" id="UP000198034">
    <property type="component" value="Unassembled WGS sequence"/>
</dbReference>
<sequence>MEKIHILSPATIANLSCGFDVLGACTNIICEEMIIHKVTTKGIKITHITGAILPLETEKNVAGMAAQSIYNLYKEQVDFGFEIEIHKKVKIGSGIGSSAASAAAAVFGINYFLGNPLSKKELVYHAMIGEAIASGSQHADNVAAAILGNFTLIRSYNPLDIIEIPSPKELYTVILHPHVEVKTSEARAVLKPTVPLKNAIIQWGNLGGLIAGLYTNNYQLIGNSLTDVIIEPYRKELIPYFEETVSIARQTGALGAGISGSGPSIFALAKGEINAQKIAEEMKNYYQKTGISFTVYFSKINNEGVKLKTTKENAIL</sequence>
<organism evidence="11 12">
    <name type="scientific">Flavobacterium columnare</name>
    <dbReference type="NCBI Taxonomy" id="996"/>
    <lineage>
        <taxon>Bacteria</taxon>
        <taxon>Pseudomonadati</taxon>
        <taxon>Bacteroidota</taxon>
        <taxon>Flavobacteriia</taxon>
        <taxon>Flavobacteriales</taxon>
        <taxon>Flavobacteriaceae</taxon>
        <taxon>Flavobacterium</taxon>
    </lineage>
</organism>
<dbReference type="PRINTS" id="PR00958">
    <property type="entry name" value="HOMSERKINASE"/>
</dbReference>
<comment type="subcellular location">
    <subcellularLocation>
        <location evidence="7">Cytoplasm</location>
    </subcellularLocation>
</comment>
<dbReference type="Pfam" id="PF08544">
    <property type="entry name" value="GHMP_kinases_C"/>
    <property type="match status" value="1"/>
</dbReference>
<comment type="catalytic activity">
    <reaction evidence="7">
        <text>L-homoserine + ATP = O-phospho-L-homoserine + ADP + H(+)</text>
        <dbReference type="Rhea" id="RHEA:13985"/>
        <dbReference type="ChEBI" id="CHEBI:15378"/>
        <dbReference type="ChEBI" id="CHEBI:30616"/>
        <dbReference type="ChEBI" id="CHEBI:57476"/>
        <dbReference type="ChEBI" id="CHEBI:57590"/>
        <dbReference type="ChEBI" id="CHEBI:456216"/>
        <dbReference type="EC" id="2.7.1.39"/>
    </reaction>
</comment>
<reference evidence="11 12" key="1">
    <citation type="journal article" date="2017" name="Infect. Genet. Evol.">
        <title>Comparative genome analysis of fish pathogen Flavobacterium columnare reveals extensive sequence diversity within the species.</title>
        <authorList>
            <person name="Kayansamruaj P."/>
            <person name="Dong H.T."/>
            <person name="Hirono I."/>
            <person name="Kondo H."/>
            <person name="Senapin S."/>
            <person name="Rodkhum C."/>
        </authorList>
    </citation>
    <scope>NUCLEOTIDE SEQUENCE [LARGE SCALE GENOMIC DNA]</scope>
    <source>
        <strain evidence="11 12">1214</strain>
    </source>
</reference>
<dbReference type="NCBIfam" id="TIGR00191">
    <property type="entry name" value="thrB"/>
    <property type="match status" value="1"/>
</dbReference>
<gene>
    <name evidence="7" type="primary">thrB</name>
    <name evidence="11" type="ORF">BWK62_11165</name>
</gene>
<comment type="caution">
    <text evidence="11">The sequence shown here is derived from an EMBL/GenBank/DDBJ whole genome shotgun (WGS) entry which is preliminary data.</text>
</comment>
<dbReference type="PIRSF" id="PIRSF000676">
    <property type="entry name" value="Homoser_kin"/>
    <property type="match status" value="1"/>
</dbReference>
<evidence type="ECO:0000256" key="8">
    <source>
        <dbReference type="NCBIfam" id="TIGR00191"/>
    </source>
</evidence>
<evidence type="ECO:0000259" key="9">
    <source>
        <dbReference type="Pfam" id="PF00288"/>
    </source>
</evidence>